<name>A0ABV3T1X5_9ACTN</name>
<dbReference type="Proteomes" id="UP001556631">
    <property type="component" value="Unassembled WGS sequence"/>
</dbReference>
<evidence type="ECO:0000259" key="10">
    <source>
        <dbReference type="PROSITE" id="PS51371"/>
    </source>
</evidence>
<dbReference type="EMBL" id="JBFPJR010000034">
    <property type="protein sequence ID" value="MEX0429148.1"/>
    <property type="molecule type" value="Genomic_DNA"/>
</dbReference>
<comment type="caution">
    <text evidence="12">The sequence shown here is derived from an EMBL/GenBank/DDBJ whole genome shotgun (WGS) entry which is preliminary data.</text>
</comment>
<dbReference type="InterPro" id="IPR044751">
    <property type="entry name" value="Ion_transp-like_CBS"/>
</dbReference>
<dbReference type="PROSITE" id="PS51846">
    <property type="entry name" value="CNNM"/>
    <property type="match status" value="1"/>
</dbReference>
<feature type="domain" description="CNNM transmembrane" evidence="11">
    <location>
        <begin position="1"/>
        <end position="202"/>
    </location>
</feature>
<keyword evidence="6 8" id="KW-0472">Membrane</keyword>
<dbReference type="PANTHER" id="PTHR43099">
    <property type="entry name" value="UPF0053 PROTEIN YRKA"/>
    <property type="match status" value="1"/>
</dbReference>
<evidence type="ECO:0000256" key="5">
    <source>
        <dbReference type="ARBA" id="ARBA00022989"/>
    </source>
</evidence>
<keyword evidence="5 8" id="KW-1133">Transmembrane helix</keyword>
<feature type="transmembrane region" description="Helical" evidence="9">
    <location>
        <begin position="135"/>
        <end position="161"/>
    </location>
</feature>
<evidence type="ECO:0000313" key="13">
    <source>
        <dbReference type="Proteomes" id="UP001556631"/>
    </source>
</evidence>
<reference evidence="12 13" key="1">
    <citation type="submission" date="2024-07" db="EMBL/GenBank/DDBJ databases">
        <authorList>
            <person name="Lee S."/>
            <person name="Kang M."/>
        </authorList>
    </citation>
    <scope>NUCLEOTIDE SEQUENCE [LARGE SCALE GENOMIC DNA]</scope>
    <source>
        <strain evidence="12 13">DS6</strain>
    </source>
</reference>
<evidence type="ECO:0000313" key="12">
    <source>
        <dbReference type="EMBL" id="MEX0429148.1"/>
    </source>
</evidence>
<feature type="transmembrane region" description="Helical" evidence="9">
    <location>
        <begin position="6"/>
        <end position="27"/>
    </location>
</feature>
<feature type="transmembrane region" description="Helical" evidence="9">
    <location>
        <begin position="103"/>
        <end position="123"/>
    </location>
</feature>
<evidence type="ECO:0000256" key="3">
    <source>
        <dbReference type="ARBA" id="ARBA00022692"/>
    </source>
</evidence>
<keyword evidence="4" id="KW-0677">Repeat</keyword>
<dbReference type="PANTHER" id="PTHR43099:SF5">
    <property type="entry name" value="HLYC_CORC FAMILY TRANSPORTER"/>
    <property type="match status" value="1"/>
</dbReference>
<feature type="domain" description="CBS" evidence="10">
    <location>
        <begin position="221"/>
        <end position="281"/>
    </location>
</feature>
<evidence type="ECO:0000256" key="8">
    <source>
        <dbReference type="PROSITE-ProRule" id="PRU01193"/>
    </source>
</evidence>
<dbReference type="CDD" id="cd04590">
    <property type="entry name" value="CBS_pair_CorC_HlyC_assoc"/>
    <property type="match status" value="1"/>
</dbReference>
<organism evidence="12 13">
    <name type="scientific">Nocardioides eburneus</name>
    <dbReference type="NCBI Taxonomy" id="3231482"/>
    <lineage>
        <taxon>Bacteria</taxon>
        <taxon>Bacillati</taxon>
        <taxon>Actinomycetota</taxon>
        <taxon>Actinomycetes</taxon>
        <taxon>Propionibacteriales</taxon>
        <taxon>Nocardioidaceae</taxon>
        <taxon>Nocardioides</taxon>
    </lineage>
</organism>
<keyword evidence="13" id="KW-1185">Reference proteome</keyword>
<dbReference type="Pfam" id="PF00571">
    <property type="entry name" value="CBS"/>
    <property type="match status" value="2"/>
</dbReference>
<evidence type="ECO:0000256" key="9">
    <source>
        <dbReference type="SAM" id="Phobius"/>
    </source>
</evidence>
<dbReference type="RefSeq" id="WP_367995114.1">
    <property type="nucleotide sequence ID" value="NZ_JBFPJR010000034.1"/>
</dbReference>
<dbReference type="Pfam" id="PF01595">
    <property type="entry name" value="CNNM"/>
    <property type="match status" value="1"/>
</dbReference>
<comment type="subcellular location">
    <subcellularLocation>
        <location evidence="1">Cell membrane</location>
        <topology evidence="1">Multi-pass membrane protein</topology>
    </subcellularLocation>
</comment>
<evidence type="ECO:0000256" key="7">
    <source>
        <dbReference type="PROSITE-ProRule" id="PRU00703"/>
    </source>
</evidence>
<evidence type="ECO:0000259" key="11">
    <source>
        <dbReference type="PROSITE" id="PS51846"/>
    </source>
</evidence>
<accession>A0ABV3T1X5</accession>
<dbReference type="InterPro" id="IPR000644">
    <property type="entry name" value="CBS_dom"/>
</dbReference>
<dbReference type="InterPro" id="IPR046342">
    <property type="entry name" value="CBS_dom_sf"/>
</dbReference>
<gene>
    <name evidence="12" type="ORF">AB3X52_16110</name>
</gene>
<feature type="domain" description="CBS" evidence="10">
    <location>
        <begin position="285"/>
        <end position="342"/>
    </location>
</feature>
<evidence type="ECO:0000256" key="2">
    <source>
        <dbReference type="ARBA" id="ARBA00022475"/>
    </source>
</evidence>
<proteinExistence type="predicted"/>
<keyword evidence="7" id="KW-0129">CBS domain</keyword>
<evidence type="ECO:0000256" key="1">
    <source>
        <dbReference type="ARBA" id="ARBA00004651"/>
    </source>
</evidence>
<dbReference type="SUPFAM" id="SSF54631">
    <property type="entry name" value="CBS-domain pair"/>
    <property type="match status" value="1"/>
</dbReference>
<evidence type="ECO:0000256" key="4">
    <source>
        <dbReference type="ARBA" id="ARBA00022737"/>
    </source>
</evidence>
<dbReference type="PROSITE" id="PS51371">
    <property type="entry name" value="CBS"/>
    <property type="match status" value="2"/>
</dbReference>
<evidence type="ECO:0000256" key="6">
    <source>
        <dbReference type="ARBA" id="ARBA00023136"/>
    </source>
</evidence>
<dbReference type="InterPro" id="IPR002550">
    <property type="entry name" value="CNNM"/>
</dbReference>
<dbReference type="InterPro" id="IPR051676">
    <property type="entry name" value="UPF0053_domain"/>
</dbReference>
<feature type="transmembrane region" description="Helical" evidence="9">
    <location>
        <begin position="60"/>
        <end position="83"/>
    </location>
</feature>
<keyword evidence="3 8" id="KW-0812">Transmembrane</keyword>
<keyword evidence="2" id="KW-1003">Cell membrane</keyword>
<protein>
    <submittedName>
        <fullName evidence="12">Hemolysin family protein</fullName>
    </submittedName>
</protein>
<dbReference type="Gene3D" id="3.10.580.10">
    <property type="entry name" value="CBS-domain"/>
    <property type="match status" value="1"/>
</dbReference>
<sequence>MSTPVSLILAVVLLLLNAFFVATEFALVSSRRSQIEPAAQSGSRLARTALHAMEHVSSMIAGIQLGVTVCSVLLGAVAEPAVAHLFEPLFHAVHLPEGARHPVAFIVALALVAFLHVVLGEMVPKNLTLAAPHRAVLLLAPIMYALVTVLRPLIAVLNAIAVGSLRLLRVEPKAEVSSTYTREEVAALVEESRGEGLLQEDEYDRLAGALGFTEKRVAEVVLPVDRLTTVPRGASGADVEAVCAATGFSRFPVVGDDGDLLGYLHIKDVLEPDEVRRQRPVEDKWIRPFAPVASDDLLHEALETLQRRGAHMARVVDAEGTTLGVATLEDVIEELVGEIRDAAHADEPRERADGTAG</sequence>